<evidence type="ECO:0000259" key="14">
    <source>
        <dbReference type="Pfam" id="PF16035"/>
    </source>
</evidence>
<dbReference type="GO" id="GO:0005744">
    <property type="term" value="C:TIM23 mitochondrial import inner membrane translocase complex"/>
    <property type="evidence" value="ECO:0007669"/>
    <property type="project" value="InterPro"/>
</dbReference>
<reference evidence="15 16" key="1">
    <citation type="submission" date="2019-02" db="EMBL/GenBank/DDBJ databases">
        <title>Genome sequencing of the rare red list fungi Bondarzewia mesenterica.</title>
        <authorList>
            <person name="Buettner E."/>
            <person name="Kellner H."/>
        </authorList>
    </citation>
    <scope>NUCLEOTIDE SEQUENCE [LARGE SCALE GENOMIC DNA]</scope>
    <source>
        <strain evidence="15 16">DSM 108281</strain>
    </source>
</reference>
<comment type="subcellular location">
    <subcellularLocation>
        <location evidence="2">Chromosome</location>
    </subcellularLocation>
    <subcellularLocation>
        <location evidence="1">Nucleus</location>
    </subcellularLocation>
</comment>
<evidence type="ECO:0000256" key="10">
    <source>
        <dbReference type="ARBA" id="ARBA00023242"/>
    </source>
</evidence>
<proteinExistence type="inferred from homology"/>
<evidence type="ECO:0000256" key="6">
    <source>
        <dbReference type="ARBA" id="ARBA00022454"/>
    </source>
</evidence>
<dbReference type="GO" id="GO:0030527">
    <property type="term" value="F:structural constituent of chromatin"/>
    <property type="evidence" value="ECO:0007669"/>
    <property type="project" value="InterPro"/>
</dbReference>
<comment type="caution">
    <text evidence="15">The sequence shown here is derived from an EMBL/GenBank/DDBJ whole genome shotgun (WGS) entry which is preliminary data.</text>
</comment>
<dbReference type="GO" id="GO:0003677">
    <property type="term" value="F:DNA binding"/>
    <property type="evidence" value="ECO:0007669"/>
    <property type="project" value="UniProtKB-KW"/>
</dbReference>
<keyword evidence="7" id="KW-0488">Methylation</keyword>
<comment type="similarity">
    <text evidence="3">Belongs to the histone H3 family.</text>
</comment>
<dbReference type="Pfam" id="PF08294">
    <property type="entry name" value="TIM21"/>
    <property type="match status" value="1"/>
</dbReference>
<keyword evidence="16" id="KW-1185">Reference proteome</keyword>
<dbReference type="InterPro" id="IPR016087">
    <property type="entry name" value="Chalcone_isomerase"/>
</dbReference>
<evidence type="ECO:0000256" key="5">
    <source>
        <dbReference type="ARBA" id="ARBA00020726"/>
    </source>
</evidence>
<dbReference type="SMART" id="SM00428">
    <property type="entry name" value="H3"/>
    <property type="match status" value="1"/>
</dbReference>
<name>A0A4V3XFN3_9AGAM</name>
<dbReference type="InterPro" id="IPR016088">
    <property type="entry name" value="Chalcone_isomerase_3-sand"/>
</dbReference>
<evidence type="ECO:0000256" key="9">
    <source>
        <dbReference type="ARBA" id="ARBA00023125"/>
    </source>
</evidence>
<dbReference type="InterPro" id="IPR013261">
    <property type="entry name" value="Tim21"/>
</dbReference>
<organism evidence="15 16">
    <name type="scientific">Bondarzewia mesenterica</name>
    <dbReference type="NCBI Taxonomy" id="1095465"/>
    <lineage>
        <taxon>Eukaryota</taxon>
        <taxon>Fungi</taxon>
        <taxon>Dikarya</taxon>
        <taxon>Basidiomycota</taxon>
        <taxon>Agaricomycotina</taxon>
        <taxon>Agaricomycetes</taxon>
        <taxon>Russulales</taxon>
        <taxon>Bondarzewiaceae</taxon>
        <taxon>Bondarzewia</taxon>
    </lineage>
</organism>
<feature type="region of interest" description="Disordered" evidence="12">
    <location>
        <begin position="295"/>
        <end position="323"/>
    </location>
</feature>
<evidence type="ECO:0000313" key="15">
    <source>
        <dbReference type="EMBL" id="THH18103.1"/>
    </source>
</evidence>
<evidence type="ECO:0000256" key="3">
    <source>
        <dbReference type="ARBA" id="ARBA00010343"/>
    </source>
</evidence>
<evidence type="ECO:0000256" key="2">
    <source>
        <dbReference type="ARBA" id="ARBA00004286"/>
    </source>
</evidence>
<dbReference type="InterPro" id="IPR007125">
    <property type="entry name" value="H2A/H2B/H3"/>
</dbReference>
<dbReference type="GO" id="GO:0046982">
    <property type="term" value="F:protein heterodimerization activity"/>
    <property type="evidence" value="ECO:0007669"/>
    <property type="project" value="InterPro"/>
</dbReference>
<dbReference type="Gene3D" id="3.50.70.10">
    <property type="match status" value="1"/>
</dbReference>
<dbReference type="OrthoDB" id="436405at2759"/>
<evidence type="ECO:0000256" key="1">
    <source>
        <dbReference type="ARBA" id="ARBA00004123"/>
    </source>
</evidence>
<dbReference type="GO" id="GO:0005634">
    <property type="term" value="C:nucleus"/>
    <property type="evidence" value="ECO:0007669"/>
    <property type="project" value="UniProtKB-SubCell"/>
</dbReference>
<feature type="domain" description="Core Histone H2A/H2B/H3" evidence="13">
    <location>
        <begin position="341"/>
        <end position="428"/>
    </location>
</feature>
<keyword evidence="8" id="KW-0007">Acetylation</keyword>
<keyword evidence="11" id="KW-0544">Nucleosome core</keyword>
<dbReference type="Gene3D" id="3.10.450.320">
    <property type="entry name" value="Mitochondrial import inner membrane translocase subunit Tim21"/>
    <property type="match status" value="1"/>
</dbReference>
<dbReference type="GO" id="GO:0000786">
    <property type="term" value="C:nucleosome"/>
    <property type="evidence" value="ECO:0007669"/>
    <property type="project" value="UniProtKB-KW"/>
</dbReference>
<dbReference type="EMBL" id="SGPL01000087">
    <property type="protein sequence ID" value="THH18103.1"/>
    <property type="molecule type" value="Genomic_DNA"/>
</dbReference>
<dbReference type="InterPro" id="IPR009072">
    <property type="entry name" value="Histone-fold"/>
</dbReference>
<dbReference type="Proteomes" id="UP000310158">
    <property type="component" value="Unassembled WGS sequence"/>
</dbReference>
<dbReference type="SUPFAM" id="SSF47113">
    <property type="entry name" value="Histone-fold"/>
    <property type="match status" value="1"/>
</dbReference>
<dbReference type="Gene3D" id="1.10.20.10">
    <property type="entry name" value="Histone, subunit A"/>
    <property type="match status" value="1"/>
</dbReference>
<gene>
    <name evidence="15" type="ORF">EW146_g2830</name>
</gene>
<evidence type="ECO:0000256" key="8">
    <source>
        <dbReference type="ARBA" id="ARBA00022990"/>
    </source>
</evidence>
<feature type="domain" description="Chalcone isomerase" evidence="14">
    <location>
        <begin position="163"/>
        <end position="288"/>
    </location>
</feature>
<dbReference type="InterPro" id="IPR000164">
    <property type="entry name" value="Histone_H3/CENP-A"/>
</dbReference>
<dbReference type="CDD" id="cd22911">
    <property type="entry name" value="HFD_H3"/>
    <property type="match status" value="1"/>
</dbReference>
<dbReference type="Pfam" id="PF16035">
    <property type="entry name" value="Chalcone_2"/>
    <property type="match status" value="1"/>
</dbReference>
<evidence type="ECO:0000256" key="12">
    <source>
        <dbReference type="SAM" id="MobiDB-lite"/>
    </source>
</evidence>
<accession>A0A4V3XFN3</accession>
<dbReference type="PANTHER" id="PTHR11426">
    <property type="entry name" value="HISTONE H3"/>
    <property type="match status" value="1"/>
</dbReference>
<evidence type="ECO:0000259" key="13">
    <source>
        <dbReference type="Pfam" id="PF00125"/>
    </source>
</evidence>
<evidence type="ECO:0000256" key="4">
    <source>
        <dbReference type="ARBA" id="ARBA00020213"/>
    </source>
</evidence>
<dbReference type="Pfam" id="PF00125">
    <property type="entry name" value="Histone"/>
    <property type="match status" value="1"/>
</dbReference>
<evidence type="ECO:0000256" key="7">
    <source>
        <dbReference type="ARBA" id="ARBA00022481"/>
    </source>
</evidence>
<feature type="compositionally biased region" description="Polar residues" evidence="12">
    <location>
        <begin position="308"/>
        <end position="323"/>
    </location>
</feature>
<dbReference type="AlphaFoldDB" id="A0A4V3XFN3"/>
<dbReference type="FunFam" id="1.10.20.10:FF:000010">
    <property type="entry name" value="Histone H3"/>
    <property type="match status" value="1"/>
</dbReference>
<feature type="region of interest" description="Disordered" evidence="12">
    <location>
        <begin position="1"/>
        <end position="33"/>
    </location>
</feature>
<sequence length="867" mass="97018">MHQPRRAATRGLAREMRVSGSRRAQPPRLDSRRRQRFVPSNALLLRSLASRLAVSSTVRHRANPHYAHARAAAPATSPVLQLKPLLWGALFSLPAVMAMQSTIHLDAEVSQTDEDMTGPFEPFDVCVRTVSFLRIKVYSVGFYADLSNPNLKIPKSATADEKIEHIVRNTACVLRIIPTRNTSYTHLRDAFVRSLQARQQLARQRGTLSPEEQLGIQSPIGKLKTIFPNAPLAKHSPLDILLAPPDLTGPRTLIVRDLGAIQNDWVAREFVLAYFEGGGNSPALKNSVMARTKQTARKSTGGKAPRQQILSRTSRKNASQATTVNGKTAIAGVKKPHRSRPGTVALREIRRYQKTTDLLIRKLPFQRLVREIAQDFKSDLRFKSSAVMALQEAAEAYLVSLFEDTNLVAIHAKRVTIQPKDMALARRLRADVRINWSATVAIDNISLRSIQCTLDFIRIEFGRHLPITTLGLGGPHRSIIARAPRRATVSSIAIFNSSRTYATHRDHDPSSLLSRALDQKQRAAGKRDSVGPFQLGLAQPRFGEEKVKKWSELSTGGKGAFDFSVSCYEDMSEDIDLTDFLWWRTVLRSTARTTNFTVILFGAGLTAVLVYALTSELFSRNSPTVLYNEACERIKASPRITRYFQGPLTFHNNPPSVVRPRHRNRHVSSQIAVDSSGREHMFLNFYVQSRPPSEPTESYLDSAMLWVKDITAELSDLTWDGAVAMSKHYASQTAASAKELFRYLTGDPVPPRPITADAMMGSGKMEKDTQKQEEDKGMWEGIAGLFGSLKRQNRVTVEERQVDSANGNVWQEGEVHAELIRDDSGYFSFRFILIDIPNSNSRNPVRVFVERSAGVRENEPVMRWDAQ</sequence>
<dbReference type="PROSITE" id="PS00959">
    <property type="entry name" value="HISTONE_H3_2"/>
    <property type="match status" value="1"/>
</dbReference>
<keyword evidence="6" id="KW-0158">Chromosome</keyword>
<keyword evidence="9" id="KW-0238">DNA-binding</keyword>
<keyword evidence="10" id="KW-0539">Nucleus</keyword>
<dbReference type="PRINTS" id="PR00622">
    <property type="entry name" value="HISTONEH3"/>
</dbReference>
<evidence type="ECO:0000313" key="16">
    <source>
        <dbReference type="Proteomes" id="UP000310158"/>
    </source>
</evidence>
<protein>
    <recommendedName>
        <fullName evidence="5">Mitochondrial import inner membrane translocase subunit TIM21</fullName>
    </recommendedName>
    <alternativeName>
        <fullName evidence="4">Mitochondrial import inner membrane translocase subunit Tim21</fullName>
    </alternativeName>
</protein>
<dbReference type="GO" id="GO:0030150">
    <property type="term" value="P:protein import into mitochondrial matrix"/>
    <property type="evidence" value="ECO:0007669"/>
    <property type="project" value="InterPro"/>
</dbReference>
<evidence type="ECO:0000256" key="11">
    <source>
        <dbReference type="ARBA" id="ARBA00023269"/>
    </source>
</evidence>
<dbReference type="InterPro" id="IPR038552">
    <property type="entry name" value="Tim21_IMS_sf"/>
</dbReference>